<feature type="transmembrane region" description="Helical" evidence="1">
    <location>
        <begin position="203"/>
        <end position="223"/>
    </location>
</feature>
<dbReference type="RefSeq" id="WP_128931685.1">
    <property type="nucleotide sequence ID" value="NZ_CP022221.1"/>
</dbReference>
<keyword evidence="1" id="KW-1133">Transmembrane helix</keyword>
<accession>A0A4Q0QEZ7</accession>
<feature type="transmembrane region" description="Helical" evidence="1">
    <location>
        <begin position="170"/>
        <end position="191"/>
    </location>
</feature>
<dbReference type="SUPFAM" id="SSF103481">
    <property type="entry name" value="Multidrug resistance efflux transporter EmrE"/>
    <property type="match status" value="2"/>
</dbReference>
<protein>
    <submittedName>
        <fullName evidence="3">DMT family transporter</fullName>
    </submittedName>
</protein>
<gene>
    <name evidence="3" type="ORF">EAS61_27815</name>
</gene>
<evidence type="ECO:0000313" key="4">
    <source>
        <dbReference type="Proteomes" id="UP000290174"/>
    </source>
</evidence>
<dbReference type="EMBL" id="RKMK01000032">
    <property type="protein sequence ID" value="RXG89562.1"/>
    <property type="molecule type" value="Genomic_DNA"/>
</dbReference>
<evidence type="ECO:0000256" key="1">
    <source>
        <dbReference type="SAM" id="Phobius"/>
    </source>
</evidence>
<reference evidence="3 4" key="1">
    <citation type="submission" date="2018-11" db="EMBL/GenBank/DDBJ databases">
        <title>Bradyrhizobium sp. nov., isolated from effective nodules of peanut in China.</title>
        <authorList>
            <person name="Li Y."/>
        </authorList>
    </citation>
    <scope>NUCLEOTIDE SEQUENCE [LARGE SCALE GENOMIC DNA]</scope>
    <source>
        <strain evidence="3 4">CCBAU 51770</strain>
    </source>
</reference>
<feature type="transmembrane region" description="Helical" evidence="1">
    <location>
        <begin position="146"/>
        <end position="163"/>
    </location>
</feature>
<evidence type="ECO:0000259" key="2">
    <source>
        <dbReference type="Pfam" id="PF00892"/>
    </source>
</evidence>
<evidence type="ECO:0000313" key="3">
    <source>
        <dbReference type="EMBL" id="RXG89562.1"/>
    </source>
</evidence>
<feature type="domain" description="EamA" evidence="2">
    <location>
        <begin position="31"/>
        <end position="163"/>
    </location>
</feature>
<proteinExistence type="predicted"/>
<feature type="transmembrane region" description="Helical" evidence="1">
    <location>
        <begin position="285"/>
        <end position="303"/>
    </location>
</feature>
<dbReference type="GO" id="GO:0016020">
    <property type="term" value="C:membrane"/>
    <property type="evidence" value="ECO:0007669"/>
    <property type="project" value="InterPro"/>
</dbReference>
<dbReference type="InterPro" id="IPR037185">
    <property type="entry name" value="EmrE-like"/>
</dbReference>
<name>A0A4Q0QEZ7_9BRAD</name>
<dbReference type="Pfam" id="PF00892">
    <property type="entry name" value="EamA"/>
    <property type="match status" value="2"/>
</dbReference>
<feature type="transmembrane region" description="Helical" evidence="1">
    <location>
        <begin position="108"/>
        <end position="140"/>
    </location>
</feature>
<dbReference type="PANTHER" id="PTHR22911">
    <property type="entry name" value="ACYL-MALONYL CONDENSING ENZYME-RELATED"/>
    <property type="match status" value="1"/>
</dbReference>
<dbReference type="AlphaFoldDB" id="A0A4Q0QEZ7"/>
<feature type="transmembrane region" description="Helical" evidence="1">
    <location>
        <begin position="68"/>
        <end position="87"/>
    </location>
</feature>
<dbReference type="InterPro" id="IPR000620">
    <property type="entry name" value="EamA_dom"/>
</dbReference>
<feature type="domain" description="EamA" evidence="2">
    <location>
        <begin position="172"/>
        <end position="301"/>
    </location>
</feature>
<feature type="transmembrane region" description="Helical" evidence="1">
    <location>
        <begin position="263"/>
        <end position="279"/>
    </location>
</feature>
<comment type="caution">
    <text evidence="3">The sequence shown here is derived from an EMBL/GenBank/DDBJ whole genome shotgun (WGS) entry which is preliminary data.</text>
</comment>
<dbReference type="PANTHER" id="PTHR22911:SF103">
    <property type="entry name" value="BLR2811 PROTEIN"/>
    <property type="match status" value="1"/>
</dbReference>
<keyword evidence="1" id="KW-0472">Membrane</keyword>
<sequence length="329" mass="35421">MERMMSDLTDTAGHPQNPMAIPGLRKDDVVRGIYCMIAASVMFALSSALSKWQAALYPVGEVMFFRSASAFVLCAALILPATGMSVFNTRRPRAHLARGLSQSISQTFTVIAVSLMPLAGAIAINFSASLWAALLSFIWLKERAGIARWSALVTGFVGVLVVVNPGADSLQIGALFALANAVMYGSVTVAVRGMTATESAKTLLMWQMLTVTFFHSFLLLFGFRMPAPADAIMLTLSGLTNAAAQYFWTQALHLAPAAAVSPFYYLTLVWALAIGFFVWDDVPTLWLLIGSAIVVASGLFLLVHEARRPTKKLISGEQTGEYSLQKVAG</sequence>
<dbReference type="Proteomes" id="UP000290174">
    <property type="component" value="Unassembled WGS sequence"/>
</dbReference>
<keyword evidence="1" id="KW-0812">Transmembrane</keyword>
<feature type="transmembrane region" description="Helical" evidence="1">
    <location>
        <begin position="29"/>
        <end position="48"/>
    </location>
</feature>
<organism evidence="3 4">
    <name type="scientific">Bradyrhizobium zhanjiangense</name>
    <dbReference type="NCBI Taxonomy" id="1325107"/>
    <lineage>
        <taxon>Bacteria</taxon>
        <taxon>Pseudomonadati</taxon>
        <taxon>Pseudomonadota</taxon>
        <taxon>Alphaproteobacteria</taxon>
        <taxon>Hyphomicrobiales</taxon>
        <taxon>Nitrobacteraceae</taxon>
        <taxon>Bradyrhizobium</taxon>
    </lineage>
</organism>